<gene>
    <name evidence="1" type="ORF">LSAA_7949</name>
</gene>
<evidence type="ECO:0000313" key="2">
    <source>
        <dbReference type="Proteomes" id="UP000675881"/>
    </source>
</evidence>
<keyword evidence="2" id="KW-1185">Reference proteome</keyword>
<accession>A0A7R8CPB2</accession>
<dbReference type="Proteomes" id="UP000675881">
    <property type="component" value="Chromosome 3"/>
</dbReference>
<sequence>MLRFITLLVYAQVLPMGKVQVESGLNKLATRVELVPVPLLLHEELSDYDVADFQTWDLLIQHIPPQLKDGHTLPINYKQQETGVQFSVEILGLRNALNSNTSTILRIQAVKFLGVATETELVEALKPFKEKATKVGYVPSIGIRIASINTLLLTE</sequence>
<protein>
    <submittedName>
        <fullName evidence="1">(salmon louse) hypothetical protein</fullName>
    </submittedName>
</protein>
<reference evidence="1" key="1">
    <citation type="submission" date="2021-02" db="EMBL/GenBank/DDBJ databases">
        <authorList>
            <person name="Bekaert M."/>
        </authorList>
    </citation>
    <scope>NUCLEOTIDE SEQUENCE</scope>
    <source>
        <strain evidence="1">IoA-00</strain>
    </source>
</reference>
<proteinExistence type="predicted"/>
<dbReference type="EMBL" id="HG994582">
    <property type="protein sequence ID" value="CAF2881349.1"/>
    <property type="molecule type" value="Genomic_DNA"/>
</dbReference>
<organism evidence="1 2">
    <name type="scientific">Lepeophtheirus salmonis</name>
    <name type="common">Salmon louse</name>
    <name type="synonym">Caligus salmonis</name>
    <dbReference type="NCBI Taxonomy" id="72036"/>
    <lineage>
        <taxon>Eukaryota</taxon>
        <taxon>Metazoa</taxon>
        <taxon>Ecdysozoa</taxon>
        <taxon>Arthropoda</taxon>
        <taxon>Crustacea</taxon>
        <taxon>Multicrustacea</taxon>
        <taxon>Hexanauplia</taxon>
        <taxon>Copepoda</taxon>
        <taxon>Siphonostomatoida</taxon>
        <taxon>Caligidae</taxon>
        <taxon>Lepeophtheirus</taxon>
    </lineage>
</organism>
<evidence type="ECO:0000313" key="1">
    <source>
        <dbReference type="EMBL" id="CAF2881349.1"/>
    </source>
</evidence>
<name>A0A7R8CPB2_LEPSM</name>
<dbReference type="AlphaFoldDB" id="A0A7R8CPB2"/>